<proteinExistence type="predicted"/>
<accession>A0A150J5K4</accession>
<dbReference type="Proteomes" id="UP000075398">
    <property type="component" value="Unassembled WGS sequence"/>
</dbReference>
<feature type="transmembrane region" description="Helical" evidence="1">
    <location>
        <begin position="90"/>
        <end position="107"/>
    </location>
</feature>
<protein>
    <submittedName>
        <fullName evidence="2">Uncharacterized protein</fullName>
    </submittedName>
</protein>
<keyword evidence="1" id="KW-0812">Transmembrane</keyword>
<keyword evidence="1" id="KW-1133">Transmembrane helix</keyword>
<dbReference type="EMBL" id="LNGC01000022">
    <property type="protein sequence ID" value="KYC52491.1"/>
    <property type="molecule type" value="Genomic_DNA"/>
</dbReference>
<gene>
    <name evidence="2" type="ORF">AMQ22_00761</name>
</gene>
<evidence type="ECO:0000313" key="3">
    <source>
        <dbReference type="Proteomes" id="UP000075398"/>
    </source>
</evidence>
<reference evidence="2 3" key="1">
    <citation type="journal article" date="2016" name="ISME J.">
        <title>Chasing the elusive Euryarchaeota class WSA2: genomes reveal a uniquely fastidious methyl-reducing methanogen.</title>
        <authorList>
            <person name="Nobu M.K."/>
            <person name="Narihiro T."/>
            <person name="Kuroda K."/>
            <person name="Mei R."/>
            <person name="Liu W.T."/>
        </authorList>
    </citation>
    <scope>NUCLEOTIDE SEQUENCE [LARGE SCALE GENOMIC DNA]</scope>
    <source>
        <strain evidence="2">U1lsi0528_Bin055</strain>
    </source>
</reference>
<organism evidence="2 3">
    <name type="scientific">Candidatus Methanofastidiosum methylothiophilum</name>
    <dbReference type="NCBI Taxonomy" id="1705564"/>
    <lineage>
        <taxon>Archaea</taxon>
        <taxon>Methanobacteriati</taxon>
        <taxon>Methanobacteriota</taxon>
        <taxon>Stenosarchaea group</taxon>
        <taxon>Candidatus Methanofastidiosia</taxon>
        <taxon>Candidatus Methanofastidiosales</taxon>
        <taxon>Candidatus Methanofastidiosaceae</taxon>
        <taxon>Candidatus Methanofastidiosum</taxon>
    </lineage>
</organism>
<name>A0A150J5K4_9EURY</name>
<comment type="caution">
    <text evidence="2">The sequence shown here is derived from an EMBL/GenBank/DDBJ whole genome shotgun (WGS) entry which is preliminary data.</text>
</comment>
<evidence type="ECO:0000313" key="2">
    <source>
        <dbReference type="EMBL" id="KYC52491.1"/>
    </source>
</evidence>
<evidence type="ECO:0000256" key="1">
    <source>
        <dbReference type="SAM" id="Phobius"/>
    </source>
</evidence>
<feature type="transmembrane region" description="Helical" evidence="1">
    <location>
        <begin position="41"/>
        <end position="59"/>
    </location>
</feature>
<feature type="transmembrane region" description="Helical" evidence="1">
    <location>
        <begin position="66"/>
        <end position="84"/>
    </location>
</feature>
<feature type="transmembrane region" description="Helical" evidence="1">
    <location>
        <begin position="7"/>
        <end position="29"/>
    </location>
</feature>
<dbReference type="AlphaFoldDB" id="A0A150J5K4"/>
<sequence>MINKKRILVALLTGAILGVFCIIGVGSRIGYENYIFLIGMWYNRIVMGLLIGLAGYIQITKGSKNVLFRGALLGLIVSSDIFISTEFRDIPSFFAGIVYGVIIDFVASKYGKK</sequence>
<keyword evidence="1" id="KW-0472">Membrane</keyword>